<dbReference type="Proteomes" id="UP001153331">
    <property type="component" value="Unassembled WGS sequence"/>
</dbReference>
<reference evidence="1" key="1">
    <citation type="submission" date="2022-11" db="EMBL/GenBank/DDBJ databases">
        <title>Genome Sequence of Boeremia exigua.</title>
        <authorList>
            <person name="Buettner E."/>
        </authorList>
    </citation>
    <scope>NUCLEOTIDE SEQUENCE</scope>
    <source>
        <strain evidence="1">CU02</strain>
    </source>
</reference>
<evidence type="ECO:0000313" key="1">
    <source>
        <dbReference type="EMBL" id="KAJ8114039.1"/>
    </source>
</evidence>
<accession>A0ACC2IFW5</accession>
<dbReference type="EMBL" id="JAPHNI010000216">
    <property type="protein sequence ID" value="KAJ8114039.1"/>
    <property type="molecule type" value="Genomic_DNA"/>
</dbReference>
<gene>
    <name evidence="1" type="ORF">OPT61_g3975</name>
</gene>
<keyword evidence="2" id="KW-1185">Reference proteome</keyword>
<name>A0ACC2IFW5_9PLEO</name>
<sequence length="2661" mass="294232">MFPPPRFSDVPSAITVSVAEAGDTIDVEIALDEDIQDDPTELCTLLETENSLKSTWVQVAVAYAKHKKLHVAIDVLSQAVNAFGRARAEDRLSILNGLCWLYLLKCREAPRLKSEAPADPDVKTKDFYMQAATSVLNDASRISPSYPPLFLARGVLYLLRASLQAPATAAGPNAISPERMETLKQAAKCFEDALRASGGKNLMAKMGKARVSYSMGRYAEALKTYQSIMESSPDLIDPDPRIGIGSCFWQLGFKDDAASAWERSLELNPSSKIATVLLGVYNFHLTAQLPPSDPTFGRLVKKALNEYIMPAMKMDNQFPMTCVTLGSWFIARKDFNKVEALSRRAIELTDVNAIASDGWYQLARKEHHQENTAKAAEFYAKSDGARGGDERGHIPAKFGLAQMNVLMNNFDGAKFRLEKIIQQQPTLEAQTLLGTLYAEDVFNAQSNKSTADKSAELKKALRYLEDVQKAWKDPKKKAIPDQSVLLNLARLYEADHPDRSLKCLEEVEQMELDAIPEEDYPEGIEDEIELKAALRELLPPQLLNNMACFHYQAERFVRARDLFQAALNACVKAASRDETIDTDALVTSISYNLGRTYESEGMLDEAKGVYEGLLKRHNDYIDARIRLTYISLRQSPGDAGPKALKQLFKENEDNVEVRALFAWYKNKSKPRTLNFGEDEEQRIHKHTLQRFDKHDRYSLMGMGNIHLSIARELPRSTEQEKEKRRKAYERAVEFFDKVLQLDPKNAYAAQGIAIALVEDKKDYAGALQIFSKVKETLRDYSVYVNLGHTYVEIKQYARAIENYEAALSKDRQNDPKILAYLGRTWYMRAKHERSISAFRTALDYAKQAVKIVPSDLGSQFNVAFLQFQIAQEMIRLEPPHKTLEEVNEATEGLQAAVATLDSMAKAENPPFPRNDLVSRANMGRNTMATQLERARTKQVAHEDENASKLEQARKLREAEVARREEEKRRVEEAALEKKRKILEEQERIAARDRELMEMRGLDEERRRDEDDDREARKAERKARGRGEGKGKRKKKVAHDDSATEGGLSDDDEDEPRSRRRRTSASGTDGPSDEERPREKKKRKLQRKSEPSGKYKSAEFIDDDSDDAEALADDAQKAATPAADDSADDGVAAASRPRKGRNVVDDEDDEDDGITAPKSNGDVAMSDDDEGQVPSGFQSKSTPNLPTIRSLGDACKSTTHQHSRSAISPPRVTSPRSPLSNGPASVEDNEDQEEDPFALEESESESGEEVDSPPASRPLYASRSYTHLPRQPATAFYPPFYNRPPVPLPPSPSLTSLLRPAFSAATSRPTTPDSSDVELPYGHSNVTNTPTSSTTNLARLTDSARHAPTVPRASPKVPTYEYYGFAVYLGSSAAFLMYILWAYVPAPLLHQMGIWWYPDRWWALAVPCWLVALVIYIYVALASYNTRYLTLPLNSCENLVDETAQVAVVDRKTRQIARNAAFTTGSAKNIEEDARPVKRSSSFSAYHFGANEDVDWKSLWNVGTDAVMDVPIGGVCEILYGAPPPDRLSPLHPIRELEIHFEAGQHPAIAERGGASRISSAEIDLTSARVNRCPPLFHTLVAIPPRIMKSVVAFSTISLLAGAEAAETVLGAYIFHRHGDRTPKALAPTNLTTLGYEQVYRSGQYYNSRYITGDDRIKGINEEIVKLSQLDVSSPVDNVLQNSAMGFLQGLYPPVQTVQTLGNGTDISAPLSGYQLIPVNTIETGAGSEDAGWLQSASSCANAKTSSNNYFESSEYQTTLKATNDFFQSLVPVVNATLTADQVSFKNAYVVYDLINVAEIHNSSIPSSDVLTNETLHQLHALANQHEFGLAYNASDNVRAIAGMQLAGEILSYMNETISSKGAQKLGVQFGAYATALSLFGLLDLPKVSSDFTGVIDYASSLVFELVTEADVSSGFPSTDDLSVRFLFHNGTASNASQPTAYPLFGGSSDTVSWNDFESNMGKFAVSTTKQWCNTCGQTTGSCAAYADNGNSVSAQKQSSGHGISPTIGGVIGAMVTLVVVLGSLAAFMLLGGFRLVNKKHLAGAPAGLIMAMPQISPKIRSEGLGSECSPRNSRIDSADHSAIKQEKRDKADYDFKDPKDVRDYLCNHRGLEDFELHPLSGGTANYVYRLIGHGKDEGKTWVIKHAAKSLASSPDFDLPQIRMDFEARMLASKLKDNTACNCMTETSNASEISIEKTHVHVVPLIFYEADIKLLCMQDAGNRTLKDAYVDLSEEEVQEIGTEIGKWLAKLHAETKKSDVTGHYNFNNNKVGETIARYTYTNLAETLARIGHDGKLGETINNYFGELINIDAECVCHGDLWPGNVMLQSNSLTGGPHVLTVIDWELTRVGNSATDIGQFAAEAFLLDRFHGGKGLHAAFIRAYFRSSAVSFGTKEWLYPWMTRIAVHFAVHLAFWPQSRVHWANREDTKSVLDMAVGILKDAISPTPNAVVWRVFEGISGLDEIAKEMMRNEMPAAAPSHSAKIGGIDSVIHTLPYGMMLFLRNVDSSCLRLAFYKVFSKGPTRMALLMWKSSREPIFAPIGFTSGCITNQPPVTNAAYGPTKAVVHWFIVRINSEDDWLNAFVRNPGWVQTEMGNAAARYWGITQAEIAIEESCNGAVFNPGMGTIEVVGRDFVEDLLGVANVVVNDTAAVSRNEDEPENE</sequence>
<proteinExistence type="predicted"/>
<organism evidence="1 2">
    <name type="scientific">Boeremia exigua</name>
    <dbReference type="NCBI Taxonomy" id="749465"/>
    <lineage>
        <taxon>Eukaryota</taxon>
        <taxon>Fungi</taxon>
        <taxon>Dikarya</taxon>
        <taxon>Ascomycota</taxon>
        <taxon>Pezizomycotina</taxon>
        <taxon>Dothideomycetes</taxon>
        <taxon>Pleosporomycetidae</taxon>
        <taxon>Pleosporales</taxon>
        <taxon>Pleosporineae</taxon>
        <taxon>Didymellaceae</taxon>
        <taxon>Boeremia</taxon>
    </lineage>
</organism>
<comment type="caution">
    <text evidence="1">The sequence shown here is derived from an EMBL/GenBank/DDBJ whole genome shotgun (WGS) entry which is preliminary data.</text>
</comment>
<evidence type="ECO:0000313" key="2">
    <source>
        <dbReference type="Proteomes" id="UP001153331"/>
    </source>
</evidence>
<protein>
    <submittedName>
        <fullName evidence="1">Uncharacterized protein</fullName>
    </submittedName>
</protein>